<keyword evidence="4" id="KW-0804">Transcription</keyword>
<dbReference type="PROSITE" id="PS50931">
    <property type="entry name" value="HTH_LYSR"/>
    <property type="match status" value="1"/>
</dbReference>
<keyword evidence="7" id="KW-1185">Reference proteome</keyword>
<sequence length="312" mass="35186">MSPWPFTFRQLEIFKLLCETHSFRRCAEMLGVSQASVSNQLRSLEEQMGLSLLDRSPGKRPRLTDKGEEFLADLQNFQIAAQNLAAHRRSGAAPHRRPGHFYVLAGQYLMQTHIKPQLAALYQRNPQISLDFDSKVPTDRIVDELQSSTYDIAVIHVPLRLKLGNDFREISHVTAGIYGAKRFIADQPLPLTAEQIRKLPFVLPPENTLAESVILEELSRHAIKPSNIIARTGPSSIMVEMIVHGMAVGPTLEPLLPSSSRDNVQLLWPLTDFKLVSYCPRRGKDALLDEAEQFLIDTVIRDPTYPYLPIEA</sequence>
<dbReference type="Pfam" id="PF00126">
    <property type="entry name" value="HTH_1"/>
    <property type="match status" value="1"/>
</dbReference>
<evidence type="ECO:0000313" key="7">
    <source>
        <dbReference type="Proteomes" id="UP000438476"/>
    </source>
</evidence>
<dbReference type="RefSeq" id="WP_160736591.1">
    <property type="nucleotide sequence ID" value="NZ_WTYT01000004.1"/>
</dbReference>
<dbReference type="Gene3D" id="1.10.10.10">
    <property type="entry name" value="Winged helix-like DNA-binding domain superfamily/Winged helix DNA-binding domain"/>
    <property type="match status" value="1"/>
</dbReference>
<evidence type="ECO:0000256" key="4">
    <source>
        <dbReference type="ARBA" id="ARBA00023163"/>
    </source>
</evidence>
<dbReference type="PRINTS" id="PR00039">
    <property type="entry name" value="HTHLYSR"/>
</dbReference>
<dbReference type="InterPro" id="IPR036388">
    <property type="entry name" value="WH-like_DNA-bd_sf"/>
</dbReference>
<evidence type="ECO:0000313" key="6">
    <source>
        <dbReference type="EMBL" id="MXO66153.1"/>
    </source>
</evidence>
<gene>
    <name evidence="6" type="ORF">GRI91_10335</name>
</gene>
<dbReference type="SUPFAM" id="SSF53850">
    <property type="entry name" value="Periplasmic binding protein-like II"/>
    <property type="match status" value="1"/>
</dbReference>
<evidence type="ECO:0000256" key="3">
    <source>
        <dbReference type="ARBA" id="ARBA00023125"/>
    </source>
</evidence>
<dbReference type="AlphaFoldDB" id="A0A6I4T821"/>
<dbReference type="PANTHER" id="PTHR30419">
    <property type="entry name" value="HTH-TYPE TRANSCRIPTIONAL REGULATOR YBHD"/>
    <property type="match status" value="1"/>
</dbReference>
<dbReference type="InterPro" id="IPR005119">
    <property type="entry name" value="LysR_subst-bd"/>
</dbReference>
<dbReference type="GO" id="GO:0003677">
    <property type="term" value="F:DNA binding"/>
    <property type="evidence" value="ECO:0007669"/>
    <property type="project" value="UniProtKB-KW"/>
</dbReference>
<feature type="domain" description="HTH lysR-type" evidence="5">
    <location>
        <begin position="6"/>
        <end position="64"/>
    </location>
</feature>
<dbReference type="GO" id="GO:0003700">
    <property type="term" value="F:DNA-binding transcription factor activity"/>
    <property type="evidence" value="ECO:0007669"/>
    <property type="project" value="InterPro"/>
</dbReference>
<accession>A0A6I4T821</accession>
<proteinExistence type="inferred from homology"/>
<evidence type="ECO:0000256" key="1">
    <source>
        <dbReference type="ARBA" id="ARBA00009437"/>
    </source>
</evidence>
<reference evidence="6 7" key="1">
    <citation type="submission" date="2019-12" db="EMBL/GenBank/DDBJ databases">
        <title>Genomic-based taxomic classification of the family Erythrobacteraceae.</title>
        <authorList>
            <person name="Xu L."/>
        </authorList>
    </citation>
    <scope>NUCLEOTIDE SEQUENCE [LARGE SCALE GENOMIC DNA]</scope>
    <source>
        <strain evidence="6 7">LMG 29518</strain>
    </source>
</reference>
<organism evidence="6 7">
    <name type="scientific">Altericroceibacterium endophyticum</name>
    <dbReference type="NCBI Taxonomy" id="1808508"/>
    <lineage>
        <taxon>Bacteria</taxon>
        <taxon>Pseudomonadati</taxon>
        <taxon>Pseudomonadota</taxon>
        <taxon>Alphaproteobacteria</taxon>
        <taxon>Sphingomonadales</taxon>
        <taxon>Erythrobacteraceae</taxon>
        <taxon>Altericroceibacterium</taxon>
    </lineage>
</organism>
<dbReference type="EMBL" id="WTYT01000004">
    <property type="protein sequence ID" value="MXO66153.1"/>
    <property type="molecule type" value="Genomic_DNA"/>
</dbReference>
<evidence type="ECO:0000259" key="5">
    <source>
        <dbReference type="PROSITE" id="PS50931"/>
    </source>
</evidence>
<dbReference type="InterPro" id="IPR000847">
    <property type="entry name" value="LysR_HTH_N"/>
</dbReference>
<protein>
    <submittedName>
        <fullName evidence="6">LysR family transcriptional regulator</fullName>
    </submittedName>
</protein>
<evidence type="ECO:0000256" key="2">
    <source>
        <dbReference type="ARBA" id="ARBA00023015"/>
    </source>
</evidence>
<dbReference type="OrthoDB" id="7216893at2"/>
<keyword evidence="3" id="KW-0238">DNA-binding</keyword>
<dbReference type="SUPFAM" id="SSF46785">
    <property type="entry name" value="Winged helix' DNA-binding domain"/>
    <property type="match status" value="1"/>
</dbReference>
<dbReference type="Proteomes" id="UP000438476">
    <property type="component" value="Unassembled WGS sequence"/>
</dbReference>
<dbReference type="InterPro" id="IPR050950">
    <property type="entry name" value="HTH-type_LysR_regulators"/>
</dbReference>
<keyword evidence="2" id="KW-0805">Transcription regulation</keyword>
<name>A0A6I4T821_9SPHN</name>
<comment type="caution">
    <text evidence="6">The sequence shown here is derived from an EMBL/GenBank/DDBJ whole genome shotgun (WGS) entry which is preliminary data.</text>
</comment>
<dbReference type="InterPro" id="IPR036390">
    <property type="entry name" value="WH_DNA-bd_sf"/>
</dbReference>
<dbReference type="GO" id="GO:0005829">
    <property type="term" value="C:cytosol"/>
    <property type="evidence" value="ECO:0007669"/>
    <property type="project" value="TreeGrafter"/>
</dbReference>
<dbReference type="Gene3D" id="3.40.190.290">
    <property type="match status" value="1"/>
</dbReference>
<dbReference type="Pfam" id="PF03466">
    <property type="entry name" value="LysR_substrate"/>
    <property type="match status" value="1"/>
</dbReference>
<comment type="similarity">
    <text evidence="1">Belongs to the LysR transcriptional regulatory family.</text>
</comment>